<dbReference type="Proteomes" id="UP001501598">
    <property type="component" value="Unassembled WGS sequence"/>
</dbReference>
<dbReference type="NCBIfam" id="TIGR03552">
    <property type="entry name" value="F420_cofC"/>
    <property type="match status" value="1"/>
</dbReference>
<dbReference type="GO" id="GO:0016779">
    <property type="term" value="F:nucleotidyltransferase activity"/>
    <property type="evidence" value="ECO:0007669"/>
    <property type="project" value="UniProtKB-KW"/>
</dbReference>
<feature type="binding site" evidence="5">
    <location>
        <position position="149"/>
    </location>
    <ligand>
        <name>phosphoenolpyruvate</name>
        <dbReference type="ChEBI" id="CHEBI:58702"/>
    </ligand>
</feature>
<keyword evidence="7" id="KW-1185">Reference proteome</keyword>
<sequence>MRAGLVVPVKGLERAKTRLRGAADGGIGDPERHASLALALALDTLEAAAAATLVAEIVVVTDDARVATELTSMVGSARFASAGTGVRIVRDEPAGGLNAALLHGAGALSPSLPRAALQADLPALKPAELDEALSCPDRAFVADAAGIGTTLLLAPAGTPLDPHFGGASAAAHTASGARPLPGALPGLRRDVDTEADLAEACVLGVGIRTSGLLVCR</sequence>
<dbReference type="InterPro" id="IPR002835">
    <property type="entry name" value="CofC"/>
</dbReference>
<dbReference type="EC" id="2.7.7.105" evidence="5"/>
<feature type="binding site" evidence="5">
    <location>
        <position position="165"/>
    </location>
    <ligand>
        <name>phosphoenolpyruvate</name>
        <dbReference type="ChEBI" id="CHEBI:58702"/>
    </ligand>
</feature>
<protein>
    <recommendedName>
        <fullName evidence="5">Phosphoenolpyruvate guanylyltransferase</fullName>
        <shortName evidence="5">PEP guanylyltransferase</shortName>
        <ecNumber evidence="5">2.7.7.105</ecNumber>
    </recommendedName>
</protein>
<reference evidence="7" key="1">
    <citation type="journal article" date="2019" name="Int. J. Syst. Evol. Microbiol.">
        <title>The Global Catalogue of Microorganisms (GCM) 10K type strain sequencing project: providing services to taxonomists for standard genome sequencing and annotation.</title>
        <authorList>
            <consortium name="The Broad Institute Genomics Platform"/>
            <consortium name="The Broad Institute Genome Sequencing Center for Infectious Disease"/>
            <person name="Wu L."/>
            <person name="Ma J."/>
        </authorList>
    </citation>
    <scope>NUCLEOTIDE SEQUENCE [LARGE SCALE GENOMIC DNA]</scope>
    <source>
        <strain evidence="7">JCM 17906</strain>
    </source>
</reference>
<dbReference type="SUPFAM" id="SSF53448">
    <property type="entry name" value="Nucleotide-diphospho-sugar transferases"/>
    <property type="match status" value="1"/>
</dbReference>
<keyword evidence="4 5" id="KW-0342">GTP-binding</keyword>
<organism evidence="6 7">
    <name type="scientific">Pseudonocardia xishanensis</name>
    <dbReference type="NCBI Taxonomy" id="630995"/>
    <lineage>
        <taxon>Bacteria</taxon>
        <taxon>Bacillati</taxon>
        <taxon>Actinomycetota</taxon>
        <taxon>Actinomycetes</taxon>
        <taxon>Pseudonocardiales</taxon>
        <taxon>Pseudonocardiaceae</taxon>
        <taxon>Pseudonocardia</taxon>
    </lineage>
</organism>
<comment type="similarity">
    <text evidence="5">Belongs to the CofC family.</text>
</comment>
<evidence type="ECO:0000256" key="2">
    <source>
        <dbReference type="ARBA" id="ARBA00022695"/>
    </source>
</evidence>
<keyword evidence="1 5" id="KW-0808">Transferase</keyword>
<gene>
    <name evidence="6" type="primary">cofC</name>
    <name evidence="5" type="synonym">fbiD</name>
    <name evidence="6" type="ORF">GCM10023175_59920</name>
</gene>
<accession>A0ABP8S232</accession>
<evidence type="ECO:0000313" key="6">
    <source>
        <dbReference type="EMBL" id="GAA4556827.1"/>
    </source>
</evidence>
<comment type="caution">
    <text evidence="6">The sequence shown here is derived from an EMBL/GenBank/DDBJ whole genome shotgun (WGS) entry which is preliminary data.</text>
</comment>
<evidence type="ECO:0000256" key="3">
    <source>
        <dbReference type="ARBA" id="ARBA00022741"/>
    </source>
</evidence>
<dbReference type="PANTHER" id="PTHR40392">
    <property type="entry name" value="2-PHOSPHO-L-LACTATE GUANYLYLTRANSFERASE"/>
    <property type="match status" value="1"/>
</dbReference>
<evidence type="ECO:0000256" key="5">
    <source>
        <dbReference type="HAMAP-Rule" id="MF_02114"/>
    </source>
</evidence>
<comment type="pathway">
    <text evidence="5">Cofactor biosynthesis; coenzyme F420 biosynthesis.</text>
</comment>
<name>A0ABP8S232_9PSEU</name>
<keyword evidence="3 5" id="KW-0547">Nucleotide-binding</keyword>
<feature type="binding site" evidence="5">
    <location>
        <position position="168"/>
    </location>
    <ligand>
        <name>phosphoenolpyruvate</name>
        <dbReference type="ChEBI" id="CHEBI:58702"/>
    </ligand>
</feature>
<evidence type="ECO:0000256" key="1">
    <source>
        <dbReference type="ARBA" id="ARBA00022679"/>
    </source>
</evidence>
<evidence type="ECO:0000256" key="4">
    <source>
        <dbReference type="ARBA" id="ARBA00023134"/>
    </source>
</evidence>
<dbReference type="Gene3D" id="3.90.550.10">
    <property type="entry name" value="Spore Coat Polysaccharide Biosynthesis Protein SpsA, Chain A"/>
    <property type="match status" value="1"/>
</dbReference>
<keyword evidence="2 5" id="KW-0548">Nucleotidyltransferase</keyword>
<comment type="function">
    <text evidence="5">Guanylyltransferase that catalyzes the activation of phosphoenolpyruvate (PEP) as enolpyruvoyl-2-diphospho-5'-guanosine, via the condensation of PEP with GTP. It is involved in the biosynthesis of coenzyme F420, a hydride carrier cofactor.</text>
</comment>
<evidence type="ECO:0000313" key="7">
    <source>
        <dbReference type="Proteomes" id="UP001501598"/>
    </source>
</evidence>
<proteinExistence type="inferred from homology"/>
<dbReference type="EMBL" id="BAABGT010000099">
    <property type="protein sequence ID" value="GAA4556827.1"/>
    <property type="molecule type" value="Genomic_DNA"/>
</dbReference>
<dbReference type="PANTHER" id="PTHR40392:SF1">
    <property type="entry name" value="2-PHOSPHO-L-LACTATE GUANYLYLTRANSFERASE"/>
    <property type="match status" value="1"/>
</dbReference>
<dbReference type="InterPro" id="IPR029044">
    <property type="entry name" value="Nucleotide-diphossugar_trans"/>
</dbReference>
<comment type="catalytic activity">
    <reaction evidence="5">
        <text>phosphoenolpyruvate + GTP + H(+) = enolpyruvoyl-2-diphospho-5'-guanosine + diphosphate</text>
        <dbReference type="Rhea" id="RHEA:30519"/>
        <dbReference type="ChEBI" id="CHEBI:15378"/>
        <dbReference type="ChEBI" id="CHEBI:33019"/>
        <dbReference type="ChEBI" id="CHEBI:37565"/>
        <dbReference type="ChEBI" id="CHEBI:58702"/>
        <dbReference type="ChEBI" id="CHEBI:143701"/>
        <dbReference type="EC" id="2.7.7.105"/>
    </reaction>
</comment>
<dbReference type="HAMAP" id="MF_02114">
    <property type="entry name" value="CofC"/>
    <property type="match status" value="1"/>
</dbReference>